<reference evidence="10 11" key="1">
    <citation type="submission" date="2020-04" db="EMBL/GenBank/DDBJ databases">
        <authorList>
            <person name="Wallbank WR R."/>
            <person name="Pardo Diaz C."/>
            <person name="Kozak K."/>
            <person name="Martin S."/>
            <person name="Jiggins C."/>
            <person name="Moest M."/>
            <person name="Warren A I."/>
            <person name="Byers J.R.P. K."/>
            <person name="Montejo-Kovacevich G."/>
            <person name="Yen C E."/>
        </authorList>
    </citation>
    <scope>NUCLEOTIDE SEQUENCE [LARGE SCALE GENOMIC DNA]</scope>
</reference>
<dbReference type="AlphaFoldDB" id="A0A8S0YR94"/>
<dbReference type="SUPFAM" id="SSF53383">
    <property type="entry name" value="PLP-dependent transferases"/>
    <property type="match status" value="1"/>
</dbReference>
<comment type="similarity">
    <text evidence="2 6">Belongs to the class-V pyridoxal-phosphate-dependent aminotransferase family.</text>
</comment>
<gene>
    <name evidence="10" type="ORF">APLA_LOCUS1081</name>
</gene>
<dbReference type="EMBL" id="CADEBD010000051">
    <property type="protein sequence ID" value="CAB3221959.1"/>
    <property type="molecule type" value="Genomic_DNA"/>
</dbReference>
<evidence type="ECO:0000256" key="2">
    <source>
        <dbReference type="ARBA" id="ARBA00009236"/>
    </source>
</evidence>
<dbReference type="GO" id="GO:0019265">
    <property type="term" value="P:glycine biosynthetic process, by transamination of glyoxylate"/>
    <property type="evidence" value="ECO:0007669"/>
    <property type="project" value="TreeGrafter"/>
</dbReference>
<evidence type="ECO:0000313" key="11">
    <source>
        <dbReference type="Proteomes" id="UP000494256"/>
    </source>
</evidence>
<proteinExistence type="inferred from homology"/>
<feature type="modified residue" description="N6-(pyridoxal phosphate)lysine" evidence="8">
    <location>
        <position position="242"/>
    </location>
</feature>
<dbReference type="GO" id="GO:0008453">
    <property type="term" value="F:alanine-glyoxylate transaminase activity"/>
    <property type="evidence" value="ECO:0007669"/>
    <property type="project" value="UniProtKB-EC"/>
</dbReference>
<organism evidence="10 11">
    <name type="scientific">Arctia plantaginis</name>
    <name type="common">Wood tiger moth</name>
    <name type="synonym">Phalaena plantaginis</name>
    <dbReference type="NCBI Taxonomy" id="874455"/>
    <lineage>
        <taxon>Eukaryota</taxon>
        <taxon>Metazoa</taxon>
        <taxon>Ecdysozoa</taxon>
        <taxon>Arthropoda</taxon>
        <taxon>Hexapoda</taxon>
        <taxon>Insecta</taxon>
        <taxon>Pterygota</taxon>
        <taxon>Neoptera</taxon>
        <taxon>Endopterygota</taxon>
        <taxon>Lepidoptera</taxon>
        <taxon>Glossata</taxon>
        <taxon>Ditrysia</taxon>
        <taxon>Noctuoidea</taxon>
        <taxon>Erebidae</taxon>
        <taxon>Arctiinae</taxon>
        <taxon>Arctia</taxon>
    </lineage>
</organism>
<dbReference type="OrthoDB" id="9626941at2759"/>
<dbReference type="Gene3D" id="3.90.1150.10">
    <property type="entry name" value="Aspartate Aminotransferase, domain 1"/>
    <property type="match status" value="1"/>
</dbReference>
<dbReference type="InterPro" id="IPR024169">
    <property type="entry name" value="SP_NH2Trfase/AEP_transaminase"/>
</dbReference>
<comment type="catalytic activity">
    <reaction evidence="6">
        <text>glyoxylate + L-alanine = glycine + pyruvate</text>
        <dbReference type="Rhea" id="RHEA:24248"/>
        <dbReference type="ChEBI" id="CHEBI:15361"/>
        <dbReference type="ChEBI" id="CHEBI:36655"/>
        <dbReference type="ChEBI" id="CHEBI:57305"/>
        <dbReference type="ChEBI" id="CHEBI:57972"/>
        <dbReference type="EC" id="2.6.1.44"/>
    </reaction>
</comment>
<dbReference type="Proteomes" id="UP000494256">
    <property type="component" value="Unassembled WGS sequence"/>
</dbReference>
<accession>A0A8S0YR94</accession>
<evidence type="ECO:0000256" key="7">
    <source>
        <dbReference type="PIRSR" id="PIRSR000524-1"/>
    </source>
</evidence>
<evidence type="ECO:0000313" key="10">
    <source>
        <dbReference type="EMBL" id="CAB3221959.1"/>
    </source>
</evidence>
<keyword evidence="3" id="KW-0032">Aminotransferase</keyword>
<dbReference type="GO" id="GO:0004760">
    <property type="term" value="F:L-serine-pyruvate transaminase activity"/>
    <property type="evidence" value="ECO:0007669"/>
    <property type="project" value="TreeGrafter"/>
</dbReference>
<dbReference type="EC" id="2.6.1.44" evidence="6"/>
<evidence type="ECO:0000256" key="4">
    <source>
        <dbReference type="ARBA" id="ARBA00022679"/>
    </source>
</evidence>
<comment type="cofactor">
    <cofactor evidence="1 6 8">
        <name>pyridoxal 5'-phosphate</name>
        <dbReference type="ChEBI" id="CHEBI:597326"/>
    </cofactor>
</comment>
<keyword evidence="4" id="KW-0808">Transferase</keyword>
<feature type="binding site" evidence="7">
    <location>
        <position position="392"/>
    </location>
    <ligand>
        <name>substrate</name>
    </ligand>
</feature>
<dbReference type="Pfam" id="PF00266">
    <property type="entry name" value="Aminotran_5"/>
    <property type="match status" value="1"/>
</dbReference>
<dbReference type="InterPro" id="IPR015422">
    <property type="entry name" value="PyrdxlP-dep_Trfase_small"/>
</dbReference>
<name>A0A8S0YR94_ARCPL</name>
<keyword evidence="5 6" id="KW-0663">Pyridoxal phosphate</keyword>
<evidence type="ECO:0000256" key="6">
    <source>
        <dbReference type="PIRNR" id="PIRNR000524"/>
    </source>
</evidence>
<protein>
    <recommendedName>
        <fullName evidence="6">Alanine--glyoxylate aminotransferase</fullName>
        <ecNumber evidence="6">2.6.1.44</ecNumber>
    </recommendedName>
</protein>
<sequence length="424" mass="47331">MESYEFFAIVSKIQSLAVYHCERHTSVTTATIPPFKMALNLLVPPPKIEDREYVKPYLCGSGPADVWPSVFEAYARKVTTPASDEYYHVLDDIRSGLQYVFQTKSKLVLAISGAGHAAMEAVITNLVAPGETLLVACRGMWDERAIEIAKRFGINVEVTRIPLYSTFSHEHLENELKRLRPTALCITHGDSSTGNVQKMQGLGDICHKYGTLLIVDTVVSLGGVPFLTDEWGIDGVFSSTQKALSGPAGISPVAFSARAEEKINKRKHEPPFYFDIKMLAQQWNCYGNTRVYHHTMSPPLLYALRACIKELVSQTLEKSWARHATTLAHFHKRLQEMPVTFYVPIPEERLPTVTTLVLPKRYDYTEFCDYMRTKHNILIYGGVGPTAGKILRIGTMGMNATIEMADIVADAILDTLKALNKSSL</sequence>
<feature type="domain" description="Aminotransferase class V" evidence="9">
    <location>
        <begin position="82"/>
        <end position="382"/>
    </location>
</feature>
<evidence type="ECO:0000256" key="3">
    <source>
        <dbReference type="ARBA" id="ARBA00022576"/>
    </source>
</evidence>
<evidence type="ECO:0000256" key="8">
    <source>
        <dbReference type="PIRSR" id="PIRSR000524-50"/>
    </source>
</evidence>
<comment type="caution">
    <text evidence="10">The sequence shown here is derived from an EMBL/GenBank/DDBJ whole genome shotgun (WGS) entry which is preliminary data.</text>
</comment>
<dbReference type="Gene3D" id="3.40.640.10">
    <property type="entry name" value="Type I PLP-dependent aspartate aminotransferase-like (Major domain)"/>
    <property type="match status" value="1"/>
</dbReference>
<dbReference type="InterPro" id="IPR000192">
    <property type="entry name" value="Aminotrans_V_dom"/>
</dbReference>
<dbReference type="PANTHER" id="PTHR21152">
    <property type="entry name" value="AMINOTRANSFERASE CLASS V"/>
    <property type="match status" value="1"/>
</dbReference>
<dbReference type="PANTHER" id="PTHR21152:SF40">
    <property type="entry name" value="ALANINE--GLYOXYLATE AMINOTRANSFERASE"/>
    <property type="match status" value="1"/>
</dbReference>
<dbReference type="PIRSF" id="PIRSF000524">
    <property type="entry name" value="SPT"/>
    <property type="match status" value="1"/>
</dbReference>
<dbReference type="GO" id="GO:0005777">
    <property type="term" value="C:peroxisome"/>
    <property type="evidence" value="ECO:0007669"/>
    <property type="project" value="TreeGrafter"/>
</dbReference>
<dbReference type="FunFam" id="3.40.640.10:FF:000027">
    <property type="entry name" value="Serine--pyruvate aminotransferase, mitochondrial"/>
    <property type="match status" value="1"/>
</dbReference>
<evidence type="ECO:0000256" key="1">
    <source>
        <dbReference type="ARBA" id="ARBA00001933"/>
    </source>
</evidence>
<dbReference type="InterPro" id="IPR015424">
    <property type="entry name" value="PyrdxlP-dep_Trfase"/>
</dbReference>
<dbReference type="InterPro" id="IPR015421">
    <property type="entry name" value="PyrdxlP-dep_Trfase_major"/>
</dbReference>
<evidence type="ECO:0000256" key="5">
    <source>
        <dbReference type="ARBA" id="ARBA00022898"/>
    </source>
</evidence>
<evidence type="ECO:0000259" key="9">
    <source>
        <dbReference type="Pfam" id="PF00266"/>
    </source>
</evidence>